<evidence type="ECO:0000256" key="1">
    <source>
        <dbReference type="ARBA" id="ARBA00004123"/>
    </source>
</evidence>
<evidence type="ECO:0000256" key="9">
    <source>
        <dbReference type="ARBA" id="ARBA00023163"/>
    </source>
</evidence>
<accession>A0A9Q0N4D2</accession>
<dbReference type="PROSITE" id="PS00028">
    <property type="entry name" value="ZINC_FINGER_C2H2_1"/>
    <property type="match status" value="11"/>
</dbReference>
<reference evidence="16" key="1">
    <citation type="submission" date="2022-07" db="EMBL/GenBank/DDBJ databases">
        <authorList>
            <person name="Trinca V."/>
            <person name="Uliana J.V.C."/>
            <person name="Torres T.T."/>
            <person name="Ward R.J."/>
            <person name="Monesi N."/>
        </authorList>
    </citation>
    <scope>NUCLEOTIDE SEQUENCE</scope>
    <source>
        <strain evidence="16">HSMRA1968</strain>
        <tissue evidence="16">Whole embryos</tissue>
    </source>
</reference>
<dbReference type="SMART" id="SM00868">
    <property type="entry name" value="zf-AD"/>
    <property type="match status" value="1"/>
</dbReference>
<feature type="domain" description="C2H2-type" evidence="14">
    <location>
        <begin position="481"/>
        <end position="509"/>
    </location>
</feature>
<comment type="similarity">
    <text evidence="2">Belongs to the krueppel C2H2-type zinc-finger protein family.</text>
</comment>
<keyword evidence="5 11" id="KW-0863">Zinc-finger</keyword>
<feature type="region of interest" description="Disordered" evidence="13">
    <location>
        <begin position="726"/>
        <end position="767"/>
    </location>
</feature>
<feature type="domain" description="C2H2-type" evidence="14">
    <location>
        <begin position="593"/>
        <end position="620"/>
    </location>
</feature>
<dbReference type="FunFam" id="3.30.160.60:FF:000100">
    <property type="entry name" value="Zinc finger 45-like"/>
    <property type="match status" value="2"/>
</dbReference>
<name>A0A9Q0N4D2_9DIPT</name>
<dbReference type="PANTHER" id="PTHR16515:SF49">
    <property type="entry name" value="GASTRULA ZINC FINGER PROTEIN XLCGF49.1-LIKE-RELATED"/>
    <property type="match status" value="1"/>
</dbReference>
<dbReference type="Gene3D" id="3.30.160.60">
    <property type="entry name" value="Classic Zinc Finger"/>
    <property type="match status" value="10"/>
</dbReference>
<dbReference type="AlphaFoldDB" id="A0A9Q0N4D2"/>
<dbReference type="InterPro" id="IPR050331">
    <property type="entry name" value="Zinc_finger"/>
</dbReference>
<evidence type="ECO:0000256" key="11">
    <source>
        <dbReference type="PROSITE-ProRule" id="PRU00042"/>
    </source>
</evidence>
<evidence type="ECO:0000256" key="2">
    <source>
        <dbReference type="ARBA" id="ARBA00006991"/>
    </source>
</evidence>
<feature type="domain" description="C2H2-type" evidence="14">
    <location>
        <begin position="278"/>
        <end position="307"/>
    </location>
</feature>
<dbReference type="InterPro" id="IPR012934">
    <property type="entry name" value="Znf_AD"/>
</dbReference>
<feature type="binding site" evidence="12">
    <location>
        <position position="59"/>
    </location>
    <ligand>
        <name>Zn(2+)</name>
        <dbReference type="ChEBI" id="CHEBI:29105"/>
    </ligand>
</feature>
<dbReference type="PANTHER" id="PTHR16515">
    <property type="entry name" value="PR DOMAIN ZINC FINGER PROTEIN"/>
    <property type="match status" value="1"/>
</dbReference>
<dbReference type="PROSITE" id="PS50157">
    <property type="entry name" value="ZINC_FINGER_C2H2_2"/>
    <property type="match status" value="12"/>
</dbReference>
<feature type="domain" description="C2H2-type" evidence="14">
    <location>
        <begin position="438"/>
        <end position="466"/>
    </location>
</feature>
<feature type="region of interest" description="Disordered" evidence="13">
    <location>
        <begin position="113"/>
        <end position="135"/>
    </location>
</feature>
<feature type="domain" description="ZAD" evidence="15">
    <location>
        <begin position="10"/>
        <end position="83"/>
    </location>
</feature>
<evidence type="ECO:0000256" key="13">
    <source>
        <dbReference type="SAM" id="MobiDB-lite"/>
    </source>
</evidence>
<protein>
    <submittedName>
        <fullName evidence="16">Zinc finger protein</fullName>
    </submittedName>
</protein>
<dbReference type="SMART" id="SM00355">
    <property type="entry name" value="ZnF_C2H2"/>
    <property type="match status" value="12"/>
</dbReference>
<evidence type="ECO:0000256" key="12">
    <source>
        <dbReference type="PROSITE-ProRule" id="PRU01263"/>
    </source>
</evidence>
<feature type="compositionally biased region" description="Basic and acidic residues" evidence="13">
    <location>
        <begin position="758"/>
        <end position="767"/>
    </location>
</feature>
<dbReference type="InterPro" id="IPR013087">
    <property type="entry name" value="Znf_C2H2_type"/>
</dbReference>
<feature type="domain" description="C2H2-type" evidence="14">
    <location>
        <begin position="706"/>
        <end position="733"/>
    </location>
</feature>
<dbReference type="FunFam" id="3.30.160.60:FF:001557">
    <property type="entry name" value="Transcription factor E4F1"/>
    <property type="match status" value="1"/>
</dbReference>
<dbReference type="Gene3D" id="3.40.1800.20">
    <property type="match status" value="1"/>
</dbReference>
<dbReference type="SUPFAM" id="SSF57716">
    <property type="entry name" value="Glucocorticoid receptor-like (DNA-binding domain)"/>
    <property type="match status" value="1"/>
</dbReference>
<comment type="caution">
    <text evidence="16">The sequence shown here is derived from an EMBL/GenBank/DDBJ whole genome shotgun (WGS) entry which is preliminary data.</text>
</comment>
<dbReference type="GO" id="GO:0008270">
    <property type="term" value="F:zinc ion binding"/>
    <property type="evidence" value="ECO:0007669"/>
    <property type="project" value="UniProtKB-UniRule"/>
</dbReference>
<feature type="domain" description="C2H2-type" evidence="14">
    <location>
        <begin position="251"/>
        <end position="278"/>
    </location>
</feature>
<dbReference type="InterPro" id="IPR036236">
    <property type="entry name" value="Znf_C2H2_sf"/>
</dbReference>
<evidence type="ECO:0000256" key="7">
    <source>
        <dbReference type="ARBA" id="ARBA00023015"/>
    </source>
</evidence>
<keyword evidence="7" id="KW-0805">Transcription regulation</keyword>
<keyword evidence="9" id="KW-0804">Transcription</keyword>
<dbReference type="GO" id="GO:0005634">
    <property type="term" value="C:nucleus"/>
    <property type="evidence" value="ECO:0007669"/>
    <property type="project" value="UniProtKB-SubCell"/>
</dbReference>
<evidence type="ECO:0000256" key="8">
    <source>
        <dbReference type="ARBA" id="ARBA00023125"/>
    </source>
</evidence>
<proteinExistence type="inferred from homology"/>
<sequence>MSQTYLYDSTLCRLCSEKSPNGIKLFISEERDISELINQYLPLKISDDRRYPRWICPGCHLQVESTVEFFDLVLKGQENLRCMLSDVLKESVDSSTKLNLFRADHVIYSRFGQPGKEKRKRGRPSKSVADKLKEQKEQAVEQLEKAEKESEELSEENAAGRRKRKIKLPSRFQEVVQGRELERIYVENGVIDRLEHTSDNDCFTNEAEVNDYSEGVIGHMEDTNGSNVVDLVFDSSKVDRKCSYANHKKKFICEICSRSYTQQLRYMSHKMSHQNVQYECIQCLEKFSSRKLISQHQEATQHTGEGIIESIETESNDDDRILQDSVAKPNEFSQLSTDDTKAMDVVFDEMDNIEETAAKVLYGLQNMDRTESPQTFATTRGPPKEMNSEFLSYTNFANDNETQSTEDEKTNQTHSVHEPKSATTDGTIINSSVKKKRHDCSICNKTFANEALLSVHFQLIHKSSNANKCETTDNSDDTPKYPCDKCKRLFKSPSSVLYHKNSEHNHFRFVCSKCGKTFKHKQLLRRHQYVHSQERPYSCTSCGATFKTKPNLLNHLPIHNPVKNHVCNICEQSFAHKNSLKLHLLWHSGAKPFSCKVCGKSFSQNGNLQEHMRIHTNVRPFGCKLCDKTFKTSSQCQIHSKRHDVNLKPFSCHICSKSFLQLDILKTHIRRHNNEKPFSCSKCDKSFSEHWALIKHGRTHTKEKPYKCPLCAKTFADCSNLAKHKKTHQSKTSSQNGTSDAPSTSVNVKISTSLNKEPGLEKLGKEKSNEISEENLFDPIELADIATSDLSDSVWRLADQNNVSKDNQIFYVTYQDPNLGNKTVKLVNQVNSLPSNQVDSSSELNFTSDQVNGGDGGSTSNIQLLAENSENIVLDENNLVINDQSEIFDMNSAGLELITSDGRKLRFLQSIP</sequence>
<keyword evidence="6 12" id="KW-0862">Zinc</keyword>
<dbReference type="OrthoDB" id="427030at2759"/>
<organism evidence="16 17">
    <name type="scientific">Pseudolycoriella hygida</name>
    <dbReference type="NCBI Taxonomy" id="35572"/>
    <lineage>
        <taxon>Eukaryota</taxon>
        <taxon>Metazoa</taxon>
        <taxon>Ecdysozoa</taxon>
        <taxon>Arthropoda</taxon>
        <taxon>Hexapoda</taxon>
        <taxon>Insecta</taxon>
        <taxon>Pterygota</taxon>
        <taxon>Neoptera</taxon>
        <taxon>Endopterygota</taxon>
        <taxon>Diptera</taxon>
        <taxon>Nematocera</taxon>
        <taxon>Sciaroidea</taxon>
        <taxon>Sciaridae</taxon>
        <taxon>Pseudolycoriella</taxon>
    </lineage>
</organism>
<dbReference type="Pfam" id="PF12874">
    <property type="entry name" value="zf-met"/>
    <property type="match status" value="1"/>
</dbReference>
<dbReference type="GO" id="GO:0003677">
    <property type="term" value="F:DNA binding"/>
    <property type="evidence" value="ECO:0007669"/>
    <property type="project" value="UniProtKB-KW"/>
</dbReference>
<evidence type="ECO:0000313" key="17">
    <source>
        <dbReference type="Proteomes" id="UP001151699"/>
    </source>
</evidence>
<evidence type="ECO:0000256" key="5">
    <source>
        <dbReference type="ARBA" id="ARBA00022771"/>
    </source>
</evidence>
<feature type="domain" description="C2H2-type" evidence="14">
    <location>
        <begin position="621"/>
        <end position="643"/>
    </location>
</feature>
<dbReference type="FunFam" id="3.30.160.60:FF:001480">
    <property type="entry name" value="Si:cabz01071911.3"/>
    <property type="match status" value="1"/>
</dbReference>
<dbReference type="GO" id="GO:0045944">
    <property type="term" value="P:positive regulation of transcription by RNA polymerase II"/>
    <property type="evidence" value="ECO:0007669"/>
    <property type="project" value="UniProtKB-ARBA"/>
</dbReference>
<dbReference type="SUPFAM" id="SSF57667">
    <property type="entry name" value="beta-beta-alpha zinc fingers"/>
    <property type="match status" value="6"/>
</dbReference>
<keyword evidence="4" id="KW-0677">Repeat</keyword>
<feature type="compositionally biased region" description="Polar residues" evidence="13">
    <location>
        <begin position="736"/>
        <end position="755"/>
    </location>
</feature>
<evidence type="ECO:0000256" key="3">
    <source>
        <dbReference type="ARBA" id="ARBA00022723"/>
    </source>
</evidence>
<keyword evidence="3 12" id="KW-0479">Metal-binding</keyword>
<feature type="region of interest" description="Disordered" evidence="13">
    <location>
        <begin position="401"/>
        <end position="429"/>
    </location>
</feature>
<feature type="binding site" evidence="12">
    <location>
        <position position="15"/>
    </location>
    <ligand>
        <name>Zn(2+)</name>
        <dbReference type="ChEBI" id="CHEBI:29105"/>
    </ligand>
</feature>
<feature type="domain" description="C2H2-type" evidence="14">
    <location>
        <begin position="537"/>
        <end position="564"/>
    </location>
</feature>
<keyword evidence="10" id="KW-0539">Nucleus</keyword>
<evidence type="ECO:0000313" key="16">
    <source>
        <dbReference type="EMBL" id="KAJ6643231.1"/>
    </source>
</evidence>
<evidence type="ECO:0000256" key="6">
    <source>
        <dbReference type="ARBA" id="ARBA00022833"/>
    </source>
</evidence>
<evidence type="ECO:0000259" key="14">
    <source>
        <dbReference type="PROSITE" id="PS50157"/>
    </source>
</evidence>
<feature type="domain" description="C2H2-type" evidence="14">
    <location>
        <begin position="509"/>
        <end position="536"/>
    </location>
</feature>
<dbReference type="EMBL" id="WJQU01000002">
    <property type="protein sequence ID" value="KAJ6643231.1"/>
    <property type="molecule type" value="Genomic_DNA"/>
</dbReference>
<evidence type="ECO:0000259" key="15">
    <source>
        <dbReference type="PROSITE" id="PS51915"/>
    </source>
</evidence>
<keyword evidence="17" id="KW-1185">Reference proteome</keyword>
<feature type="domain" description="C2H2-type" evidence="14">
    <location>
        <begin position="565"/>
        <end position="592"/>
    </location>
</feature>
<evidence type="ECO:0000256" key="10">
    <source>
        <dbReference type="ARBA" id="ARBA00023242"/>
    </source>
</evidence>
<comment type="subcellular location">
    <subcellularLocation>
        <location evidence="1">Nucleus</location>
    </subcellularLocation>
</comment>
<keyword evidence="8" id="KW-0238">DNA-binding</keyword>
<feature type="domain" description="C2H2-type" evidence="14">
    <location>
        <begin position="678"/>
        <end position="705"/>
    </location>
</feature>
<dbReference type="Pfam" id="PF00096">
    <property type="entry name" value="zf-C2H2"/>
    <property type="match status" value="6"/>
</dbReference>
<evidence type="ECO:0000256" key="4">
    <source>
        <dbReference type="ARBA" id="ARBA00022737"/>
    </source>
</evidence>
<gene>
    <name evidence="16" type="primary">ZNF252</name>
    <name evidence="16" type="ORF">Bhyg_08189</name>
</gene>
<feature type="binding site" evidence="12">
    <location>
        <position position="12"/>
    </location>
    <ligand>
        <name>Zn(2+)</name>
        <dbReference type="ChEBI" id="CHEBI:29105"/>
    </ligand>
</feature>
<dbReference type="PROSITE" id="PS51915">
    <property type="entry name" value="ZAD"/>
    <property type="match status" value="1"/>
</dbReference>
<feature type="domain" description="C2H2-type" evidence="14">
    <location>
        <begin position="650"/>
        <end position="677"/>
    </location>
</feature>
<dbReference type="Proteomes" id="UP001151699">
    <property type="component" value="Chromosome B"/>
</dbReference>
<dbReference type="Pfam" id="PF07776">
    <property type="entry name" value="zf-AD"/>
    <property type="match status" value="1"/>
</dbReference>
<dbReference type="FunFam" id="3.30.160.60:FF:000358">
    <property type="entry name" value="zinc finger protein 24"/>
    <property type="match status" value="1"/>
</dbReference>
<feature type="compositionally biased region" description="Basic and acidic residues" evidence="13">
    <location>
        <begin position="406"/>
        <end position="420"/>
    </location>
</feature>
<feature type="binding site" evidence="12">
    <location>
        <position position="56"/>
    </location>
    <ligand>
        <name>Zn(2+)</name>
        <dbReference type="ChEBI" id="CHEBI:29105"/>
    </ligand>
</feature>